<dbReference type="PANTHER" id="PTHR23504:SF15">
    <property type="entry name" value="MAJOR FACILITATOR SUPERFAMILY (MFS) PROFILE DOMAIN-CONTAINING PROTEIN"/>
    <property type="match status" value="1"/>
</dbReference>
<keyword evidence="4 7" id="KW-1133">Transmembrane helix</keyword>
<feature type="transmembrane region" description="Helical" evidence="7">
    <location>
        <begin position="213"/>
        <end position="235"/>
    </location>
</feature>
<feature type="transmembrane region" description="Helical" evidence="7">
    <location>
        <begin position="38"/>
        <end position="60"/>
    </location>
</feature>
<proteinExistence type="predicted"/>
<keyword evidence="2" id="KW-0813">Transport</keyword>
<dbReference type="InterPro" id="IPR001958">
    <property type="entry name" value="Tet-R_TetA/multi-R_MdtG-like"/>
</dbReference>
<name>A0A369JX36_HYPMA</name>
<keyword evidence="5 7" id="KW-0472">Membrane</keyword>
<dbReference type="GO" id="GO:0016020">
    <property type="term" value="C:membrane"/>
    <property type="evidence" value="ECO:0007669"/>
    <property type="project" value="UniProtKB-SubCell"/>
</dbReference>
<feature type="transmembrane region" description="Helical" evidence="7">
    <location>
        <begin position="498"/>
        <end position="518"/>
    </location>
</feature>
<organism evidence="9 10">
    <name type="scientific">Hypsizygus marmoreus</name>
    <name type="common">White beech mushroom</name>
    <name type="synonym">Agaricus marmoreus</name>
    <dbReference type="NCBI Taxonomy" id="39966"/>
    <lineage>
        <taxon>Eukaryota</taxon>
        <taxon>Fungi</taxon>
        <taxon>Dikarya</taxon>
        <taxon>Basidiomycota</taxon>
        <taxon>Agaricomycotina</taxon>
        <taxon>Agaricomycetes</taxon>
        <taxon>Agaricomycetidae</taxon>
        <taxon>Agaricales</taxon>
        <taxon>Tricholomatineae</taxon>
        <taxon>Lyophyllaceae</taxon>
        <taxon>Hypsizygus</taxon>
    </lineage>
</organism>
<feature type="transmembrane region" description="Helical" evidence="7">
    <location>
        <begin position="393"/>
        <end position="414"/>
    </location>
</feature>
<keyword evidence="3 7" id="KW-0812">Transmembrane</keyword>
<feature type="transmembrane region" description="Helical" evidence="7">
    <location>
        <begin position="321"/>
        <end position="342"/>
    </location>
</feature>
<dbReference type="GO" id="GO:0022857">
    <property type="term" value="F:transmembrane transporter activity"/>
    <property type="evidence" value="ECO:0007669"/>
    <property type="project" value="InterPro"/>
</dbReference>
<evidence type="ECO:0000256" key="2">
    <source>
        <dbReference type="ARBA" id="ARBA00022448"/>
    </source>
</evidence>
<dbReference type="Gene3D" id="1.20.1250.20">
    <property type="entry name" value="MFS general substrate transporter like domains"/>
    <property type="match status" value="1"/>
</dbReference>
<accession>A0A369JX36</accession>
<evidence type="ECO:0000256" key="6">
    <source>
        <dbReference type="SAM" id="MobiDB-lite"/>
    </source>
</evidence>
<dbReference type="Pfam" id="PF07690">
    <property type="entry name" value="MFS_1"/>
    <property type="match status" value="1"/>
</dbReference>
<protein>
    <submittedName>
        <fullName evidence="9">Protein ZINC INDUCED FACILITATOR-LIKE 1</fullName>
    </submittedName>
</protein>
<reference evidence="9" key="1">
    <citation type="submission" date="2018-04" db="EMBL/GenBank/DDBJ databases">
        <title>Whole genome sequencing of Hypsizygus marmoreus.</title>
        <authorList>
            <person name="Choi I.-G."/>
            <person name="Min B."/>
            <person name="Kim J.-G."/>
            <person name="Kim S."/>
            <person name="Oh Y.-L."/>
            <person name="Kong W.-S."/>
            <person name="Park H."/>
            <person name="Jeong J."/>
            <person name="Song E.-S."/>
        </authorList>
    </citation>
    <scope>NUCLEOTIDE SEQUENCE [LARGE SCALE GENOMIC DNA]</scope>
    <source>
        <strain evidence="9">51987-8</strain>
    </source>
</reference>
<dbReference type="PANTHER" id="PTHR23504">
    <property type="entry name" value="MAJOR FACILITATOR SUPERFAMILY DOMAIN-CONTAINING PROTEIN 10"/>
    <property type="match status" value="1"/>
</dbReference>
<evidence type="ECO:0000256" key="5">
    <source>
        <dbReference type="ARBA" id="ARBA00023136"/>
    </source>
</evidence>
<feature type="transmembrane region" description="Helical" evidence="7">
    <location>
        <begin position="112"/>
        <end position="130"/>
    </location>
</feature>
<comment type="subcellular location">
    <subcellularLocation>
        <location evidence="1">Membrane</location>
        <topology evidence="1">Multi-pass membrane protein</topology>
    </subcellularLocation>
</comment>
<evidence type="ECO:0000256" key="7">
    <source>
        <dbReference type="SAM" id="Phobius"/>
    </source>
</evidence>
<evidence type="ECO:0000259" key="8">
    <source>
        <dbReference type="PROSITE" id="PS50850"/>
    </source>
</evidence>
<feature type="domain" description="Major facilitator superfamily (MFS) profile" evidence="8">
    <location>
        <begin position="39"/>
        <end position="523"/>
    </location>
</feature>
<evidence type="ECO:0000256" key="1">
    <source>
        <dbReference type="ARBA" id="ARBA00004141"/>
    </source>
</evidence>
<dbReference type="InterPro" id="IPR011701">
    <property type="entry name" value="MFS"/>
</dbReference>
<sequence>MSTTHERDATGAPFALDDDVNHETNEPLRPKRTSLPKFQLFIVFLIQFSEPITATVIYPFVNQFVRDTGVTRGDERKTGYYAGIIESVFFLAEALTVFHWGWASDRFGRRPILLLGPIGLSIAMLSFGLSKSFWPLVVSRCLQGVFNGNIGVSKSVIAEITDSTNIADVFAMMPLIWSCGTTLGPIIGGMLSQPARSWPAIFGRVVFFHNYPYFLPCAVAALLALASGLIASIGLKETLPAAVLREKKRKAKAAAQFTDANPSSMTSLLGGENGTTYGSNGFVEALENDYTPEVGVPHSSEPDVDPSHAPPPFRALLVPKVLIPLMVYAFLTFVDMSTQVLLPLIYSTSISMGGLGFDPYRIGLIMGTWGVINAVVQLCFLGKLIRKFGPRKIQIIAQSSYVVVLSTYPLLNFFARRAGTVDVKVWAVIIIQLTFAMTNYPAFASIHIIILDSAPTRASLGATNGMAQAVGSIMRSIAPSAASSLFSVSLERHLAGGNMVFIILAAIGLVGLRSTFLLPKHSRSLNH</sequence>
<dbReference type="InParanoid" id="A0A369JX36"/>
<feature type="transmembrane region" description="Helical" evidence="7">
    <location>
        <begin position="362"/>
        <end position="381"/>
    </location>
</feature>
<evidence type="ECO:0000256" key="3">
    <source>
        <dbReference type="ARBA" id="ARBA00022692"/>
    </source>
</evidence>
<dbReference type="InterPro" id="IPR036259">
    <property type="entry name" value="MFS_trans_sf"/>
</dbReference>
<dbReference type="Proteomes" id="UP000076154">
    <property type="component" value="Unassembled WGS sequence"/>
</dbReference>
<evidence type="ECO:0000313" key="9">
    <source>
        <dbReference type="EMBL" id="RDB26338.1"/>
    </source>
</evidence>
<evidence type="ECO:0000256" key="4">
    <source>
        <dbReference type="ARBA" id="ARBA00022989"/>
    </source>
</evidence>
<feature type="compositionally biased region" description="Basic and acidic residues" evidence="6">
    <location>
        <begin position="19"/>
        <end position="28"/>
    </location>
</feature>
<dbReference type="SUPFAM" id="SSF103473">
    <property type="entry name" value="MFS general substrate transporter"/>
    <property type="match status" value="1"/>
</dbReference>
<dbReference type="PRINTS" id="PR01035">
    <property type="entry name" value="TCRTETA"/>
</dbReference>
<dbReference type="PROSITE" id="PS50850">
    <property type="entry name" value="MFS"/>
    <property type="match status" value="1"/>
</dbReference>
<feature type="transmembrane region" description="Helical" evidence="7">
    <location>
        <begin position="80"/>
        <end position="100"/>
    </location>
</feature>
<dbReference type="CDD" id="cd17330">
    <property type="entry name" value="MFS_SLC46_TetA_like"/>
    <property type="match status" value="1"/>
</dbReference>
<gene>
    <name evidence="9" type="primary">ZIFL1_1</name>
    <name evidence="9" type="ORF">Hypma_006351</name>
</gene>
<comment type="caution">
    <text evidence="9">The sequence shown here is derived from an EMBL/GenBank/DDBJ whole genome shotgun (WGS) entry which is preliminary data.</text>
</comment>
<feature type="transmembrane region" description="Helical" evidence="7">
    <location>
        <begin position="426"/>
        <end position="451"/>
    </location>
</feature>
<evidence type="ECO:0000313" key="10">
    <source>
        <dbReference type="Proteomes" id="UP000076154"/>
    </source>
</evidence>
<feature type="region of interest" description="Disordered" evidence="6">
    <location>
        <begin position="1"/>
        <end position="28"/>
    </location>
</feature>
<dbReference type="OrthoDB" id="419616at2759"/>
<dbReference type="InterPro" id="IPR020846">
    <property type="entry name" value="MFS_dom"/>
</dbReference>
<dbReference type="EMBL" id="LUEZ02000040">
    <property type="protein sequence ID" value="RDB26338.1"/>
    <property type="molecule type" value="Genomic_DNA"/>
</dbReference>
<keyword evidence="10" id="KW-1185">Reference proteome</keyword>
<dbReference type="AlphaFoldDB" id="A0A369JX36"/>